<keyword evidence="2 3" id="KW-0378">Hydrolase</keyword>
<dbReference type="NCBIfam" id="TIGR00256">
    <property type="entry name" value="D-aminoacyl-tRNA deacylase"/>
    <property type="match status" value="1"/>
</dbReference>
<evidence type="ECO:0000313" key="4">
    <source>
        <dbReference type="Proteomes" id="UP000823936"/>
    </source>
</evidence>
<dbReference type="SUPFAM" id="SSF69500">
    <property type="entry name" value="DTD-like"/>
    <property type="match status" value="1"/>
</dbReference>
<dbReference type="AlphaFoldDB" id="A0A9D1TMM0"/>
<dbReference type="EC" id="3.1.1.-" evidence="2"/>
<reference evidence="3" key="1">
    <citation type="journal article" date="2021" name="PeerJ">
        <title>Extensive microbial diversity within the chicken gut microbiome revealed by metagenomics and culture.</title>
        <authorList>
            <person name="Gilroy R."/>
            <person name="Ravi A."/>
            <person name="Getino M."/>
            <person name="Pursley I."/>
            <person name="Horton D.L."/>
            <person name="Alikhan N.F."/>
            <person name="Baker D."/>
            <person name="Gharbi K."/>
            <person name="Hall N."/>
            <person name="Watson M."/>
            <person name="Adriaenssens E.M."/>
            <person name="Foster-Nyarko E."/>
            <person name="Jarju S."/>
            <person name="Secka A."/>
            <person name="Antonio M."/>
            <person name="Oren A."/>
            <person name="Chaudhuri R.R."/>
            <person name="La Ragione R."/>
            <person name="Hildebrand F."/>
            <person name="Pallen M.J."/>
        </authorList>
    </citation>
    <scope>NUCLEOTIDE SEQUENCE</scope>
    <source>
        <strain evidence="3">Gambia11-129</strain>
    </source>
</reference>
<comment type="similarity">
    <text evidence="1 2">Belongs to the DTD family.</text>
</comment>
<gene>
    <name evidence="2 3" type="primary">dtd</name>
    <name evidence="3" type="ORF">IAB12_01285</name>
</gene>
<dbReference type="PANTHER" id="PTHR10472:SF5">
    <property type="entry name" value="D-AMINOACYL-TRNA DEACYLASE 1"/>
    <property type="match status" value="1"/>
</dbReference>
<dbReference type="InterPro" id="IPR023509">
    <property type="entry name" value="DTD-like_sf"/>
</dbReference>
<sequence length="159" mass="17892">MKAVIQRVRNANCTVDGKVTGEIDKGMLVYFSVSKEDNMSMLNPFLDKMVRLRFFEDDDGKMNRSLKDVNGSILFISQFTLYADLSRGNRPDFAHAMNATEAEKFYLSAIEILRHLGYNVSTGIFGAHMHINYENDGPVTLILDSSDISSIKKLSLIES</sequence>
<dbReference type="GO" id="GO:0051500">
    <property type="term" value="F:D-tyrosyl-tRNA(Tyr) deacylase activity"/>
    <property type="evidence" value="ECO:0007669"/>
    <property type="project" value="TreeGrafter"/>
</dbReference>
<evidence type="ECO:0000313" key="3">
    <source>
        <dbReference type="EMBL" id="HIV98398.1"/>
    </source>
</evidence>
<dbReference type="GO" id="GO:0005737">
    <property type="term" value="C:cytoplasm"/>
    <property type="evidence" value="ECO:0007669"/>
    <property type="project" value="UniProtKB-SubCell"/>
</dbReference>
<comment type="domain">
    <text evidence="2">A Gly-cisPro motif from one monomer fits into the active site of the other monomer to allow specific chiral rejection of L-amino acids.</text>
</comment>
<dbReference type="Pfam" id="PF02580">
    <property type="entry name" value="Tyr_Deacylase"/>
    <property type="match status" value="1"/>
</dbReference>
<dbReference type="Gene3D" id="3.50.80.10">
    <property type="entry name" value="D-tyrosyl-tRNA(Tyr) deacylase"/>
    <property type="match status" value="1"/>
</dbReference>
<dbReference type="EC" id="3.1.1.96" evidence="2"/>
<keyword evidence="2" id="KW-0820">tRNA-binding</keyword>
<comment type="subcellular location">
    <subcellularLocation>
        <location evidence="2">Cytoplasm</location>
    </subcellularLocation>
</comment>
<comment type="subunit">
    <text evidence="2">Homodimer.</text>
</comment>
<dbReference type="HAMAP" id="MF_00518">
    <property type="entry name" value="Deacylase_Dtd"/>
    <property type="match status" value="1"/>
</dbReference>
<dbReference type="InterPro" id="IPR003732">
    <property type="entry name" value="Daa-tRNA_deacyls_DTD"/>
</dbReference>
<dbReference type="GO" id="GO:0000049">
    <property type="term" value="F:tRNA binding"/>
    <property type="evidence" value="ECO:0007669"/>
    <property type="project" value="UniProtKB-UniRule"/>
</dbReference>
<keyword evidence="2" id="KW-0963">Cytoplasm</keyword>
<comment type="catalytic activity">
    <reaction evidence="2">
        <text>a D-aminoacyl-tRNA + H2O = a tRNA + a D-alpha-amino acid + H(+)</text>
        <dbReference type="Rhea" id="RHEA:13953"/>
        <dbReference type="Rhea" id="RHEA-COMP:10123"/>
        <dbReference type="Rhea" id="RHEA-COMP:10124"/>
        <dbReference type="ChEBI" id="CHEBI:15377"/>
        <dbReference type="ChEBI" id="CHEBI:15378"/>
        <dbReference type="ChEBI" id="CHEBI:59871"/>
        <dbReference type="ChEBI" id="CHEBI:78442"/>
        <dbReference type="ChEBI" id="CHEBI:79333"/>
        <dbReference type="EC" id="3.1.1.96"/>
    </reaction>
</comment>
<name>A0A9D1TMM0_9SPIO</name>
<dbReference type="Proteomes" id="UP000823936">
    <property type="component" value="Unassembled WGS sequence"/>
</dbReference>
<dbReference type="FunFam" id="3.50.80.10:FF:000001">
    <property type="entry name" value="D-aminoacyl-tRNA deacylase"/>
    <property type="match status" value="1"/>
</dbReference>
<keyword evidence="2" id="KW-0694">RNA-binding</keyword>
<organism evidence="3 4">
    <name type="scientific">Candidatus Ornithospirochaeta avicola</name>
    <dbReference type="NCBI Taxonomy" id="2840896"/>
    <lineage>
        <taxon>Bacteria</taxon>
        <taxon>Pseudomonadati</taxon>
        <taxon>Spirochaetota</taxon>
        <taxon>Spirochaetia</taxon>
        <taxon>Spirochaetales</taxon>
        <taxon>Spirochaetaceae</taxon>
        <taxon>Spirochaetaceae incertae sedis</taxon>
        <taxon>Candidatus Ornithospirochaeta</taxon>
    </lineage>
</organism>
<dbReference type="EMBL" id="DXHU01000005">
    <property type="protein sequence ID" value="HIV98398.1"/>
    <property type="molecule type" value="Genomic_DNA"/>
</dbReference>
<comment type="catalytic activity">
    <reaction evidence="2">
        <text>glycyl-tRNA(Ala) + H2O = tRNA(Ala) + glycine + H(+)</text>
        <dbReference type="Rhea" id="RHEA:53744"/>
        <dbReference type="Rhea" id="RHEA-COMP:9657"/>
        <dbReference type="Rhea" id="RHEA-COMP:13640"/>
        <dbReference type="ChEBI" id="CHEBI:15377"/>
        <dbReference type="ChEBI" id="CHEBI:15378"/>
        <dbReference type="ChEBI" id="CHEBI:57305"/>
        <dbReference type="ChEBI" id="CHEBI:78442"/>
        <dbReference type="ChEBI" id="CHEBI:78522"/>
    </reaction>
</comment>
<comment type="caution">
    <text evidence="3">The sequence shown here is derived from an EMBL/GenBank/DDBJ whole genome shotgun (WGS) entry which is preliminary data.</text>
</comment>
<dbReference type="GO" id="GO:0043908">
    <property type="term" value="F:Ser(Gly)-tRNA(Ala) hydrolase activity"/>
    <property type="evidence" value="ECO:0007669"/>
    <property type="project" value="UniProtKB-UniRule"/>
</dbReference>
<reference evidence="3" key="2">
    <citation type="submission" date="2021-04" db="EMBL/GenBank/DDBJ databases">
        <authorList>
            <person name="Gilroy R."/>
        </authorList>
    </citation>
    <scope>NUCLEOTIDE SEQUENCE</scope>
    <source>
        <strain evidence="3">Gambia11-129</strain>
    </source>
</reference>
<accession>A0A9D1TMM0</accession>
<protein>
    <recommendedName>
        <fullName evidence="2">D-aminoacyl-tRNA deacylase</fullName>
        <shortName evidence="2">DTD</shortName>
        <ecNumber evidence="2">3.1.1.96</ecNumber>
    </recommendedName>
    <alternativeName>
        <fullName evidence="2">Gly-tRNA(Ala) deacylase</fullName>
        <ecNumber evidence="2">3.1.1.-</ecNumber>
    </alternativeName>
</protein>
<dbReference type="GO" id="GO:0106026">
    <property type="term" value="F:Gly-tRNA(Ala) deacylase activity"/>
    <property type="evidence" value="ECO:0007669"/>
    <property type="project" value="UniProtKB-UniRule"/>
</dbReference>
<dbReference type="GO" id="GO:0019478">
    <property type="term" value="P:D-amino acid catabolic process"/>
    <property type="evidence" value="ECO:0007669"/>
    <property type="project" value="UniProtKB-UniRule"/>
</dbReference>
<proteinExistence type="inferred from homology"/>
<feature type="short sequence motif" description="Gly-cisPro motif, important for rejection of L-amino acids" evidence="2">
    <location>
        <begin position="137"/>
        <end position="138"/>
    </location>
</feature>
<evidence type="ECO:0000256" key="1">
    <source>
        <dbReference type="ARBA" id="ARBA00009673"/>
    </source>
</evidence>
<dbReference type="PANTHER" id="PTHR10472">
    <property type="entry name" value="D-TYROSYL-TRNA TYR DEACYLASE"/>
    <property type="match status" value="1"/>
</dbReference>
<comment type="function">
    <text evidence="2">An aminoacyl-tRNA editing enzyme that deacylates mischarged D-aminoacyl-tRNAs. Also deacylates mischarged glycyl-tRNA(Ala), protecting cells against glycine mischarging by AlaRS. Acts via tRNA-based rather than protein-based catalysis; rejects L-amino acids rather than detecting D-amino acids in the active site. By recycling D-aminoacyl-tRNA to D-amino acids and free tRNA molecules, this enzyme counteracts the toxicity associated with the formation of D-aminoacyl-tRNA entities in vivo and helps enforce protein L-homochirality.</text>
</comment>
<evidence type="ECO:0000256" key="2">
    <source>
        <dbReference type="HAMAP-Rule" id="MF_00518"/>
    </source>
</evidence>